<protein>
    <recommendedName>
        <fullName evidence="2">VanZ-like domain-containing protein</fullName>
    </recommendedName>
</protein>
<sequence>MKKIKYFIPSILFMIIIFWFSHQTGTESSGLSTYIVNWLENHLHIIVPELIIRKMAHMGEYALLTFTFIYGFSKNKFILQKVLLFSLSATFLYACSDEFHQLFIVGRSGQLADVMIDTTGGIIAIILFYFIKKKKCYSQE</sequence>
<feature type="transmembrane region" description="Helical" evidence="1">
    <location>
        <begin position="77"/>
        <end position="94"/>
    </location>
</feature>
<dbReference type="Pfam" id="PF04892">
    <property type="entry name" value="VanZ"/>
    <property type="match status" value="1"/>
</dbReference>
<keyword evidence="1" id="KW-1133">Transmembrane helix</keyword>
<accession>E7G6N1</accession>
<dbReference type="InterPro" id="IPR016747">
    <property type="entry name" value="Phosphotransbutyrylase"/>
</dbReference>
<reference evidence="3 4" key="1">
    <citation type="submission" date="2010-12" db="EMBL/GenBank/DDBJ databases">
        <title>The Genome Sequence of Coprobacillus sp. strain 29_1.</title>
        <authorList>
            <consortium name="The Broad Institute Genome Sequencing Platform"/>
            <person name="Earl A."/>
            <person name="Ward D."/>
            <person name="Feldgarden M."/>
            <person name="Gevers D."/>
            <person name="Daigneault M."/>
            <person name="Sibley C.D."/>
            <person name="White A."/>
            <person name="Strauss J."/>
            <person name="Allen-Vercoe E."/>
            <person name="Young S.K."/>
            <person name="Zeng Q."/>
            <person name="Gargeya S."/>
            <person name="Fitzgerald M."/>
            <person name="Haas B."/>
            <person name="Abouelleil A."/>
            <person name="Alvarado L."/>
            <person name="Arachchi H.M."/>
            <person name="Berlin A."/>
            <person name="Brown A."/>
            <person name="Chapman S.B."/>
            <person name="Chen Z."/>
            <person name="Dunbar C."/>
            <person name="Freedman E."/>
            <person name="Gearin G."/>
            <person name="Gellesch M."/>
            <person name="Goldberg J."/>
            <person name="Griggs A."/>
            <person name="Gujja S."/>
            <person name="Heilman E."/>
            <person name="Heiman D."/>
            <person name="Howarth C."/>
            <person name="Larson L."/>
            <person name="Lui A."/>
            <person name="MacDonald P.J.P."/>
            <person name="Mehta T."/>
            <person name="Montmayeur A."/>
            <person name="Murphy C."/>
            <person name="Neiman D."/>
            <person name="Pearson M."/>
            <person name="Priest M."/>
            <person name="Roberts A."/>
            <person name="Saif S."/>
            <person name="Shea T."/>
            <person name="Shenoy N."/>
            <person name="Sisk P."/>
            <person name="Stolte C."/>
            <person name="Sykes S."/>
            <person name="White J."/>
            <person name="Yandava C."/>
            <person name="Nusbaum C."/>
            <person name="Birren B."/>
        </authorList>
    </citation>
    <scope>NUCLEOTIDE SEQUENCE [LARGE SCALE GENOMIC DNA]</scope>
    <source>
        <strain evidence="3 4">29_1</strain>
    </source>
</reference>
<feature type="domain" description="VanZ-like" evidence="2">
    <location>
        <begin position="8"/>
        <end position="131"/>
    </location>
</feature>
<dbReference type="OrthoDB" id="291892at2"/>
<feature type="transmembrane region" description="Helical" evidence="1">
    <location>
        <begin position="114"/>
        <end position="131"/>
    </location>
</feature>
<dbReference type="RefSeq" id="WP_008787540.1">
    <property type="nucleotide sequence ID" value="NZ_AKCB01000001.1"/>
</dbReference>
<dbReference type="Proteomes" id="UP000003157">
    <property type="component" value="Unassembled WGS sequence"/>
</dbReference>
<dbReference type="AlphaFoldDB" id="E7G6N1"/>
<dbReference type="eggNOG" id="COG5652">
    <property type="taxonomic scope" value="Bacteria"/>
</dbReference>
<name>E7G6N1_9FIRM</name>
<keyword evidence="1" id="KW-0812">Transmembrane</keyword>
<proteinExistence type="predicted"/>
<dbReference type="HOGENOM" id="CLU_096028_0_3_9"/>
<dbReference type="GeneID" id="78229172"/>
<dbReference type="EMBL" id="ADKX01000007">
    <property type="protein sequence ID" value="EFW06187.1"/>
    <property type="molecule type" value="Genomic_DNA"/>
</dbReference>
<evidence type="ECO:0000256" key="1">
    <source>
        <dbReference type="SAM" id="Phobius"/>
    </source>
</evidence>
<evidence type="ECO:0000313" key="4">
    <source>
        <dbReference type="Proteomes" id="UP000003157"/>
    </source>
</evidence>
<dbReference type="InterPro" id="IPR006976">
    <property type="entry name" value="VanZ-like"/>
</dbReference>
<keyword evidence="4" id="KW-1185">Reference proteome</keyword>
<dbReference type="STRING" id="100884.GCA_000269565_01292"/>
<comment type="caution">
    <text evidence="3">The sequence shown here is derived from an EMBL/GenBank/DDBJ whole genome shotgun (WGS) entry which is preliminary data.</text>
</comment>
<gene>
    <name evidence="3" type="ORF">HMPREF9488_00419</name>
</gene>
<dbReference type="PIRSF" id="PIRSF019083">
    <property type="entry name" value="UCP019083_VanZ"/>
    <property type="match status" value="1"/>
</dbReference>
<dbReference type="NCBIfam" id="NF037970">
    <property type="entry name" value="vanZ_1"/>
    <property type="match status" value="1"/>
</dbReference>
<keyword evidence="1" id="KW-0472">Membrane</keyword>
<evidence type="ECO:0000259" key="2">
    <source>
        <dbReference type="Pfam" id="PF04892"/>
    </source>
</evidence>
<organism evidence="3 4">
    <name type="scientific">Coprobacillus cateniformis</name>
    <dbReference type="NCBI Taxonomy" id="100884"/>
    <lineage>
        <taxon>Bacteria</taxon>
        <taxon>Bacillati</taxon>
        <taxon>Bacillota</taxon>
        <taxon>Erysipelotrichia</taxon>
        <taxon>Erysipelotrichales</taxon>
        <taxon>Coprobacillaceae</taxon>
        <taxon>Coprobacillus</taxon>
    </lineage>
</organism>
<feature type="transmembrane region" description="Helical" evidence="1">
    <location>
        <begin position="6"/>
        <end position="22"/>
    </location>
</feature>
<evidence type="ECO:0000313" key="3">
    <source>
        <dbReference type="EMBL" id="EFW06187.1"/>
    </source>
</evidence>